<comment type="caution">
    <text evidence="2">The sequence shown here is derived from an EMBL/GenBank/DDBJ whole genome shotgun (WGS) entry which is preliminary data.</text>
</comment>
<dbReference type="AlphaFoldDB" id="A0A645DZM1"/>
<feature type="region of interest" description="Disordered" evidence="1">
    <location>
        <begin position="1"/>
        <end position="24"/>
    </location>
</feature>
<reference evidence="2" key="1">
    <citation type="submission" date="2019-08" db="EMBL/GenBank/DDBJ databases">
        <authorList>
            <person name="Kucharzyk K."/>
            <person name="Murdoch R.W."/>
            <person name="Higgins S."/>
            <person name="Loffler F."/>
        </authorList>
    </citation>
    <scope>NUCLEOTIDE SEQUENCE</scope>
</reference>
<dbReference type="EMBL" id="VSSQ01041365">
    <property type="protein sequence ID" value="MPM94776.1"/>
    <property type="molecule type" value="Genomic_DNA"/>
</dbReference>
<accession>A0A645DZM1</accession>
<protein>
    <submittedName>
        <fullName evidence="2">Uncharacterized protein</fullName>
    </submittedName>
</protein>
<name>A0A645DZM1_9ZZZZ</name>
<evidence type="ECO:0000313" key="2">
    <source>
        <dbReference type="EMBL" id="MPM94776.1"/>
    </source>
</evidence>
<proteinExistence type="predicted"/>
<sequence length="154" mass="17083">MLNYPEGDFRIGPTSLGKETAQSNPELERLAEAAEKLSSGKAPTYENDFVQKTVKETLQIILEKTGLIFQVHFRQMAYSDGAESLIRSFTFNGQPVTETLEVALTKSPLGNTYGIYEFSAATVLSFLHAQIAMGKTQKNGHSIHFNPYYSGLKQ</sequence>
<gene>
    <name evidence="2" type="ORF">SDC9_141924</name>
</gene>
<evidence type="ECO:0000256" key="1">
    <source>
        <dbReference type="SAM" id="MobiDB-lite"/>
    </source>
</evidence>
<organism evidence="2">
    <name type="scientific">bioreactor metagenome</name>
    <dbReference type="NCBI Taxonomy" id="1076179"/>
    <lineage>
        <taxon>unclassified sequences</taxon>
        <taxon>metagenomes</taxon>
        <taxon>ecological metagenomes</taxon>
    </lineage>
</organism>